<evidence type="ECO:0000256" key="1">
    <source>
        <dbReference type="SAM" id="SignalP"/>
    </source>
</evidence>
<comment type="caution">
    <text evidence="4">The sequence shown here is derived from an EMBL/GenBank/DDBJ whole genome shotgun (WGS) entry which is preliminary data.</text>
</comment>
<evidence type="ECO:0000313" key="4">
    <source>
        <dbReference type="EMBL" id="MFC3616117.1"/>
    </source>
</evidence>
<gene>
    <name evidence="4" type="ORF">ACFORG_20435</name>
</gene>
<dbReference type="Pfam" id="PF06742">
    <property type="entry name" value="DUF1214"/>
    <property type="match status" value="1"/>
</dbReference>
<dbReference type="InterPro" id="IPR037050">
    <property type="entry name" value="DUF1254_sf"/>
</dbReference>
<feature type="chain" id="PRO_5045297747" evidence="1">
    <location>
        <begin position="23"/>
        <end position="486"/>
    </location>
</feature>
<keyword evidence="1" id="KW-0732">Signal</keyword>
<dbReference type="Gene3D" id="2.60.40.1610">
    <property type="entry name" value="Domain of unknown function DUF1254"/>
    <property type="match status" value="1"/>
</dbReference>
<sequence>MKHFTLSLALAACLTLPAGVSAQSGETLDLTEAQMEELVRRSYQYVAMFNVNQKGALDPDNPQNTGGYNRVKPNTELADHTLRVIARPNNDTLYTVAMIDVTEEPVVLEIPAFDSTYVSLMVTAYDHYVNIPMSTTKGDFDEPANILFFSERTPGYAGEPVEGVDMIVETTGDFVSAVFRIMPHAAEPERLERNLAAMRSVDVEPLSEFLGQGGDKAHVRSWGSPRVVGRNLDLRADTARFPPYGSDFEIFEDRFIEVMQFVANHTTFDPNDALDAGLLAVLEPLGIQPGKPFDPDTAPEIDGDELRAVAQRVATEELAKFGDQDFLDNNLTGLFQPKGQISLERQVFQSVSGPIGQPADQALYPAILTEDGVPMNAMHDYEIVMTAEEMPPVNAFWSATLYENETGFFIPNDRFKYSVGENAGFKLDDDGGIRIVIAAEQPEGVPEENWLPINLEDMDLDIIMRLYAPDLERYESWSAPIARKLN</sequence>
<dbReference type="InterPro" id="IPR010621">
    <property type="entry name" value="DUF1214"/>
</dbReference>
<feature type="domain" description="DUF1254" evidence="3">
    <location>
        <begin position="69"/>
        <end position="183"/>
    </location>
</feature>
<keyword evidence="5" id="KW-1185">Reference proteome</keyword>
<feature type="signal peptide" evidence="1">
    <location>
        <begin position="1"/>
        <end position="22"/>
    </location>
</feature>
<dbReference type="EMBL" id="JBHRXI010000041">
    <property type="protein sequence ID" value="MFC3616117.1"/>
    <property type="molecule type" value="Genomic_DNA"/>
</dbReference>
<dbReference type="Gene3D" id="2.60.120.600">
    <property type="entry name" value="Domain of unknown function DUF1214, C-terminal domain"/>
    <property type="match status" value="1"/>
</dbReference>
<evidence type="ECO:0000259" key="2">
    <source>
        <dbReference type="Pfam" id="PF06742"/>
    </source>
</evidence>
<feature type="domain" description="DUF1214" evidence="2">
    <location>
        <begin position="368"/>
        <end position="470"/>
    </location>
</feature>
<evidence type="ECO:0000259" key="3">
    <source>
        <dbReference type="Pfam" id="PF06863"/>
    </source>
</evidence>
<accession>A0ABV7TKD8</accession>
<dbReference type="PANTHER" id="PTHR36509">
    <property type="entry name" value="BLL3101 PROTEIN"/>
    <property type="match status" value="1"/>
</dbReference>
<dbReference type="SUPFAM" id="SSF160935">
    <property type="entry name" value="VPA0735-like"/>
    <property type="match status" value="1"/>
</dbReference>
<dbReference type="Proteomes" id="UP001595629">
    <property type="component" value="Unassembled WGS sequence"/>
</dbReference>
<proteinExistence type="predicted"/>
<protein>
    <submittedName>
        <fullName evidence="4">DUF1214 domain-containing protein</fullName>
    </submittedName>
</protein>
<dbReference type="InterPro" id="IPR010679">
    <property type="entry name" value="DUF1254"/>
</dbReference>
<organism evidence="4 5">
    <name type="scientific">Lutimaribacter marinistellae</name>
    <dbReference type="NCBI Taxonomy" id="1820329"/>
    <lineage>
        <taxon>Bacteria</taxon>
        <taxon>Pseudomonadati</taxon>
        <taxon>Pseudomonadota</taxon>
        <taxon>Alphaproteobacteria</taxon>
        <taxon>Rhodobacterales</taxon>
        <taxon>Roseobacteraceae</taxon>
        <taxon>Lutimaribacter</taxon>
    </lineage>
</organism>
<dbReference type="InterPro" id="IPR037049">
    <property type="entry name" value="DUF1214_C_sf"/>
</dbReference>
<reference evidence="5" key="1">
    <citation type="journal article" date="2019" name="Int. J. Syst. Evol. Microbiol.">
        <title>The Global Catalogue of Microorganisms (GCM) 10K type strain sequencing project: providing services to taxonomists for standard genome sequencing and annotation.</title>
        <authorList>
            <consortium name="The Broad Institute Genomics Platform"/>
            <consortium name="The Broad Institute Genome Sequencing Center for Infectious Disease"/>
            <person name="Wu L."/>
            <person name="Ma J."/>
        </authorList>
    </citation>
    <scope>NUCLEOTIDE SEQUENCE [LARGE SCALE GENOMIC DNA]</scope>
    <source>
        <strain evidence="5">KCTC 42911</strain>
    </source>
</reference>
<dbReference type="RefSeq" id="WP_386737421.1">
    <property type="nucleotide sequence ID" value="NZ_JBHRXI010000041.1"/>
</dbReference>
<name>A0ABV7TKD8_9RHOB</name>
<evidence type="ECO:0000313" key="5">
    <source>
        <dbReference type="Proteomes" id="UP001595629"/>
    </source>
</evidence>
<dbReference type="Pfam" id="PF06863">
    <property type="entry name" value="DUF1254"/>
    <property type="match status" value="1"/>
</dbReference>
<dbReference type="PANTHER" id="PTHR36509:SF2">
    <property type="entry name" value="BLL3101 PROTEIN"/>
    <property type="match status" value="1"/>
</dbReference>